<keyword evidence="4" id="KW-0804">Transcription</keyword>
<protein>
    <submittedName>
        <fullName evidence="6">LysR family transcriptional regulator</fullName>
    </submittedName>
</protein>
<comment type="similarity">
    <text evidence="1">Belongs to the LysR transcriptional regulatory family.</text>
</comment>
<dbReference type="PANTHER" id="PTHR30537">
    <property type="entry name" value="HTH-TYPE TRANSCRIPTIONAL REGULATOR"/>
    <property type="match status" value="1"/>
</dbReference>
<dbReference type="FunFam" id="3.40.190.10:FF:000017">
    <property type="entry name" value="Glycine cleavage system transcriptional activator"/>
    <property type="match status" value="1"/>
</dbReference>
<dbReference type="InterPro" id="IPR005119">
    <property type="entry name" value="LysR_subst-bd"/>
</dbReference>
<proteinExistence type="inferred from homology"/>
<sequence>MIPAAPSQVHTRLRVFLAAAQHLSFTRAGEQLNITTGAVSQQIKLLEDWLGQRLFRRLPRRLELTDAGNRLLSAVDPAYAAVELAIGRLRGGALSGVVRLRTLPSFLATWLVPRLPRLMARFPQIELQVEAEDSTYSLRDGEFDLAIDLNDGTYPGFQSTVLLEEEIFPVCSPRLLEGRPPLRTPEDLHHYPLLHDMTAWRGSPPYAEWERYLRATNAPQVEVRRGYMFNRNHITMQCAIAGMGVAIARRTLITDELDSGRLVAPFHQVVSTGKRYCLVYSAGALADPRVATVHDWIAGEARGVQGDGATRQDAPASTIDRQ</sequence>
<dbReference type="SUPFAM" id="SSF53850">
    <property type="entry name" value="Periplasmic binding protein-like II"/>
    <property type="match status" value="1"/>
</dbReference>
<accession>A0A4R2LJQ7</accession>
<evidence type="ECO:0000256" key="3">
    <source>
        <dbReference type="ARBA" id="ARBA00023125"/>
    </source>
</evidence>
<keyword evidence="7" id="KW-1185">Reference proteome</keyword>
<evidence type="ECO:0000256" key="1">
    <source>
        <dbReference type="ARBA" id="ARBA00009437"/>
    </source>
</evidence>
<dbReference type="OrthoDB" id="6787458at2"/>
<comment type="caution">
    <text evidence="6">The sequence shown here is derived from an EMBL/GenBank/DDBJ whole genome shotgun (WGS) entry which is preliminary data.</text>
</comment>
<evidence type="ECO:0000313" key="7">
    <source>
        <dbReference type="Proteomes" id="UP000295765"/>
    </source>
</evidence>
<dbReference type="PROSITE" id="PS50931">
    <property type="entry name" value="HTH_LYSR"/>
    <property type="match status" value="1"/>
</dbReference>
<name>A0A4R2LJQ7_9GAMM</name>
<gene>
    <name evidence="6" type="ORF">EV699_11962</name>
</gene>
<dbReference type="RefSeq" id="WP_132544713.1">
    <property type="nucleotide sequence ID" value="NZ_SLWY01000019.1"/>
</dbReference>
<dbReference type="InterPro" id="IPR036390">
    <property type="entry name" value="WH_DNA-bd_sf"/>
</dbReference>
<dbReference type="Proteomes" id="UP000295765">
    <property type="component" value="Unassembled WGS sequence"/>
</dbReference>
<dbReference type="Gene3D" id="3.40.190.10">
    <property type="entry name" value="Periplasmic binding protein-like II"/>
    <property type="match status" value="2"/>
</dbReference>
<dbReference type="InterPro" id="IPR000847">
    <property type="entry name" value="LysR_HTH_N"/>
</dbReference>
<dbReference type="SUPFAM" id="SSF46785">
    <property type="entry name" value="Winged helix' DNA-binding domain"/>
    <property type="match status" value="1"/>
</dbReference>
<dbReference type="EMBL" id="SLWY01000019">
    <property type="protein sequence ID" value="TCO79605.1"/>
    <property type="molecule type" value="Genomic_DNA"/>
</dbReference>
<keyword evidence="2" id="KW-0805">Transcription regulation</keyword>
<dbReference type="GO" id="GO:0006351">
    <property type="term" value="P:DNA-templated transcription"/>
    <property type="evidence" value="ECO:0007669"/>
    <property type="project" value="TreeGrafter"/>
</dbReference>
<dbReference type="FunFam" id="1.10.10.10:FF:000001">
    <property type="entry name" value="LysR family transcriptional regulator"/>
    <property type="match status" value="1"/>
</dbReference>
<dbReference type="GO" id="GO:0003700">
    <property type="term" value="F:DNA-binding transcription factor activity"/>
    <property type="evidence" value="ECO:0007669"/>
    <property type="project" value="InterPro"/>
</dbReference>
<evidence type="ECO:0000256" key="4">
    <source>
        <dbReference type="ARBA" id="ARBA00023163"/>
    </source>
</evidence>
<evidence type="ECO:0000313" key="6">
    <source>
        <dbReference type="EMBL" id="TCO79605.1"/>
    </source>
</evidence>
<dbReference type="InterPro" id="IPR058163">
    <property type="entry name" value="LysR-type_TF_proteobact-type"/>
</dbReference>
<dbReference type="PANTHER" id="PTHR30537:SF74">
    <property type="entry name" value="HTH-TYPE TRANSCRIPTIONAL REGULATOR TRPI"/>
    <property type="match status" value="1"/>
</dbReference>
<evidence type="ECO:0000259" key="5">
    <source>
        <dbReference type="PROSITE" id="PS50931"/>
    </source>
</evidence>
<keyword evidence="3" id="KW-0238">DNA-binding</keyword>
<dbReference type="InterPro" id="IPR036388">
    <property type="entry name" value="WH-like_DNA-bd_sf"/>
</dbReference>
<evidence type="ECO:0000256" key="2">
    <source>
        <dbReference type="ARBA" id="ARBA00023015"/>
    </source>
</evidence>
<dbReference type="Gene3D" id="1.10.10.10">
    <property type="entry name" value="Winged helix-like DNA-binding domain superfamily/Winged helix DNA-binding domain"/>
    <property type="match status" value="1"/>
</dbReference>
<dbReference type="Pfam" id="PF03466">
    <property type="entry name" value="LysR_substrate"/>
    <property type="match status" value="1"/>
</dbReference>
<dbReference type="AlphaFoldDB" id="A0A4R2LJQ7"/>
<feature type="domain" description="HTH lysR-type" evidence="5">
    <location>
        <begin position="13"/>
        <end position="65"/>
    </location>
</feature>
<dbReference type="GO" id="GO:0043565">
    <property type="term" value="F:sequence-specific DNA binding"/>
    <property type="evidence" value="ECO:0007669"/>
    <property type="project" value="TreeGrafter"/>
</dbReference>
<reference evidence="6 7" key="1">
    <citation type="submission" date="2019-03" db="EMBL/GenBank/DDBJ databases">
        <title>Genomic Encyclopedia of Type Strains, Phase IV (KMG-IV): sequencing the most valuable type-strain genomes for metagenomic binning, comparative biology and taxonomic classification.</title>
        <authorList>
            <person name="Goeker M."/>
        </authorList>
    </citation>
    <scope>NUCLEOTIDE SEQUENCE [LARGE SCALE GENOMIC DNA]</scope>
    <source>
        <strain evidence="6 7">DSM 25287</strain>
    </source>
</reference>
<dbReference type="PRINTS" id="PR00039">
    <property type="entry name" value="HTHLYSR"/>
</dbReference>
<dbReference type="CDD" id="cd08432">
    <property type="entry name" value="PBP2_GcdR_TrpI_HvrB_AmpR_like"/>
    <property type="match status" value="1"/>
</dbReference>
<organism evidence="6 7">
    <name type="scientific">Plasticicumulans lactativorans</name>
    <dbReference type="NCBI Taxonomy" id="1133106"/>
    <lineage>
        <taxon>Bacteria</taxon>
        <taxon>Pseudomonadati</taxon>
        <taxon>Pseudomonadota</taxon>
        <taxon>Gammaproteobacteria</taxon>
        <taxon>Candidatus Competibacteraceae</taxon>
        <taxon>Plasticicumulans</taxon>
    </lineage>
</organism>
<dbReference type="Pfam" id="PF00126">
    <property type="entry name" value="HTH_1"/>
    <property type="match status" value="1"/>
</dbReference>